<proteinExistence type="predicted"/>
<protein>
    <submittedName>
        <fullName evidence="1">Uncharacterized protein</fullName>
    </submittedName>
</protein>
<reference evidence="1" key="1">
    <citation type="submission" date="2020-04" db="EMBL/GenBank/DDBJ databases">
        <authorList>
            <person name="Chiriac C."/>
            <person name="Salcher M."/>
            <person name="Ghai R."/>
            <person name="Kavagutti S V."/>
        </authorList>
    </citation>
    <scope>NUCLEOTIDE SEQUENCE</scope>
</reference>
<organism evidence="1">
    <name type="scientific">uncultured Caudovirales phage</name>
    <dbReference type="NCBI Taxonomy" id="2100421"/>
    <lineage>
        <taxon>Viruses</taxon>
        <taxon>Duplodnaviria</taxon>
        <taxon>Heunggongvirae</taxon>
        <taxon>Uroviricota</taxon>
        <taxon>Caudoviricetes</taxon>
        <taxon>Peduoviridae</taxon>
        <taxon>Maltschvirus</taxon>
        <taxon>Maltschvirus maltsch</taxon>
    </lineage>
</organism>
<name>A0A6J5NAN7_9CAUD</name>
<evidence type="ECO:0000313" key="1">
    <source>
        <dbReference type="EMBL" id="CAB4155076.1"/>
    </source>
</evidence>
<sequence>MTDFLNLKPSEKHIVCPKHGTHKQYISSSIEGHEGNWCMLCFLESLGPSLPTVDHPND</sequence>
<accession>A0A6J5NAN7</accession>
<dbReference type="EMBL" id="LR796624">
    <property type="protein sequence ID" value="CAB4155076.1"/>
    <property type="molecule type" value="Genomic_DNA"/>
</dbReference>
<gene>
    <name evidence="1" type="ORF">UFOVP649_68</name>
</gene>